<dbReference type="AlphaFoldDB" id="X1IN65"/>
<gene>
    <name evidence="1" type="ORF">S03H2_48825</name>
</gene>
<protein>
    <recommendedName>
        <fullName evidence="2">DOD-type homing endonuclease domain-containing protein</fullName>
    </recommendedName>
</protein>
<dbReference type="Gene3D" id="3.10.28.10">
    <property type="entry name" value="Homing endonucleases"/>
    <property type="match status" value="1"/>
</dbReference>
<proteinExistence type="predicted"/>
<evidence type="ECO:0000313" key="1">
    <source>
        <dbReference type="EMBL" id="GAH67549.1"/>
    </source>
</evidence>
<dbReference type="EMBL" id="BARU01030813">
    <property type="protein sequence ID" value="GAH67549.1"/>
    <property type="molecule type" value="Genomic_DNA"/>
</dbReference>
<name>X1IN65_9ZZZZ</name>
<reference evidence="1" key="1">
    <citation type="journal article" date="2014" name="Front. Microbiol.">
        <title>High frequency of phylogenetically diverse reductive dehalogenase-homologous genes in deep subseafloor sedimentary metagenomes.</title>
        <authorList>
            <person name="Kawai M."/>
            <person name="Futagami T."/>
            <person name="Toyoda A."/>
            <person name="Takaki Y."/>
            <person name="Nishi S."/>
            <person name="Hori S."/>
            <person name="Arai W."/>
            <person name="Tsubouchi T."/>
            <person name="Morono Y."/>
            <person name="Uchiyama I."/>
            <person name="Ito T."/>
            <person name="Fujiyama A."/>
            <person name="Inagaki F."/>
            <person name="Takami H."/>
        </authorList>
    </citation>
    <scope>NUCLEOTIDE SEQUENCE</scope>
    <source>
        <strain evidence="1">Expedition CK06-06</strain>
    </source>
</reference>
<dbReference type="SUPFAM" id="SSF51294">
    <property type="entry name" value="Hedgehog/intein (Hint) domain"/>
    <property type="match status" value="1"/>
</dbReference>
<accession>X1IN65</accession>
<sequence length="264" mass="30133">ENFLGSEMADLYLQNPPEDKTYRFVLQNHTRGKSVGDLTPVIVRQRGIVSVVPILSLFRKKNSHLAQQKLEDTEVWADGQFREVTWIMRHRATDLEILRVNCSAGSVDVTGDHSLFQNNHAVRASLLSIGDNIDIVNLPKLSGNMECYPDFAWTLGFFLAEGSSKRRTTAAKFDTTDPDLFQRPIKFCKSIGLKYCQWSFSRPPYKIAYCLEINGLNVWQQCYSTAIHDTSIKTRKSRLKKIPSFVFDWSPKCQEIFIEGFLAG</sequence>
<dbReference type="InterPro" id="IPR036844">
    <property type="entry name" value="Hint_dom_sf"/>
</dbReference>
<dbReference type="Gene3D" id="2.170.16.10">
    <property type="entry name" value="Hedgehog/Intein (Hint) domain"/>
    <property type="match status" value="1"/>
</dbReference>
<evidence type="ECO:0008006" key="2">
    <source>
        <dbReference type="Google" id="ProtNLM"/>
    </source>
</evidence>
<feature type="non-terminal residue" evidence="1">
    <location>
        <position position="1"/>
    </location>
</feature>
<dbReference type="InterPro" id="IPR027434">
    <property type="entry name" value="Homing_endonucl"/>
</dbReference>
<comment type="caution">
    <text evidence="1">The sequence shown here is derived from an EMBL/GenBank/DDBJ whole genome shotgun (WGS) entry which is preliminary data.</text>
</comment>
<organism evidence="1">
    <name type="scientific">marine sediment metagenome</name>
    <dbReference type="NCBI Taxonomy" id="412755"/>
    <lineage>
        <taxon>unclassified sequences</taxon>
        <taxon>metagenomes</taxon>
        <taxon>ecological metagenomes</taxon>
    </lineage>
</organism>
<feature type="non-terminal residue" evidence="1">
    <location>
        <position position="264"/>
    </location>
</feature>